<proteinExistence type="predicted"/>
<name>A0A4Q1C753_9BACT</name>
<evidence type="ECO:0000256" key="1">
    <source>
        <dbReference type="SAM" id="MobiDB-lite"/>
    </source>
</evidence>
<feature type="region of interest" description="Disordered" evidence="1">
    <location>
        <begin position="90"/>
        <end position="110"/>
    </location>
</feature>
<dbReference type="InterPro" id="IPR013424">
    <property type="entry name" value="Ice-binding_C"/>
</dbReference>
<evidence type="ECO:0000259" key="2">
    <source>
        <dbReference type="Pfam" id="PF07589"/>
    </source>
</evidence>
<reference evidence="3 4" key="1">
    <citation type="submission" date="2019-01" db="EMBL/GenBank/DDBJ databases">
        <title>Lacunisphaera sp. strain TWA-58.</title>
        <authorList>
            <person name="Chen W.-M."/>
        </authorList>
    </citation>
    <scope>NUCLEOTIDE SEQUENCE [LARGE SCALE GENOMIC DNA]</scope>
    <source>
        <strain evidence="3 4">TWA-58</strain>
    </source>
</reference>
<dbReference type="AlphaFoldDB" id="A0A4Q1C753"/>
<dbReference type="Pfam" id="PF07589">
    <property type="entry name" value="PEP-CTERM"/>
    <property type="match status" value="1"/>
</dbReference>
<dbReference type="NCBIfam" id="TIGR02595">
    <property type="entry name" value="PEP_CTERM"/>
    <property type="match status" value="1"/>
</dbReference>
<gene>
    <name evidence="3" type="ORF">ESB00_01820</name>
</gene>
<dbReference type="RefSeq" id="WP_129046022.1">
    <property type="nucleotide sequence ID" value="NZ_SDHX01000001.1"/>
</dbReference>
<organism evidence="3 4">
    <name type="scientific">Oleiharenicola lentus</name>
    <dbReference type="NCBI Taxonomy" id="2508720"/>
    <lineage>
        <taxon>Bacteria</taxon>
        <taxon>Pseudomonadati</taxon>
        <taxon>Verrucomicrobiota</taxon>
        <taxon>Opitutia</taxon>
        <taxon>Opitutales</taxon>
        <taxon>Opitutaceae</taxon>
        <taxon>Oleiharenicola</taxon>
    </lineage>
</organism>
<dbReference type="Proteomes" id="UP000290218">
    <property type="component" value="Unassembled WGS sequence"/>
</dbReference>
<keyword evidence="4" id="KW-1185">Reference proteome</keyword>
<accession>A0A4Q1C753</accession>
<comment type="caution">
    <text evidence="3">The sequence shown here is derived from an EMBL/GenBank/DDBJ whole genome shotgun (WGS) entry which is preliminary data.</text>
</comment>
<sequence length="367" mass="38712">MNLGLKFPSKLRQLLTTGLKTVALAGLFQAVYSPAQTAVTGITYGSLVDATNTSSGGITYLNRDRTVSTVATGLGDYQFNGPLASNVFFRRNTDSNNNGTSNQASDNPNNSTLIYQVDGSNRAYGDYNANLEQMFLDGNLNTGIRNPFANGAGTSTNSNIERIDFYFSGGYTVQAGDSLTFFDVENVGNLGDGFRIAAYTSVGSVNGFSNAPTAYANTGLLVPAESFGGPISNPQGTDTGNYRRATFTNGNTLSGTASDITSIGELELVGIMISFADLGITAGTTIYGYSLMAGDVAPTTAANLVNWNSNTYYPTNTSSTGYGDMDFMGFGAQIARPVPEPSTYGAIMALFGLGFLGGRRWWRRPAA</sequence>
<dbReference type="OrthoDB" id="185250at2"/>
<evidence type="ECO:0000313" key="4">
    <source>
        <dbReference type="Proteomes" id="UP000290218"/>
    </source>
</evidence>
<feature type="compositionally biased region" description="Polar residues" evidence="1">
    <location>
        <begin position="94"/>
        <end position="110"/>
    </location>
</feature>
<dbReference type="EMBL" id="SDHX01000001">
    <property type="protein sequence ID" value="RXK54658.1"/>
    <property type="molecule type" value="Genomic_DNA"/>
</dbReference>
<evidence type="ECO:0000313" key="3">
    <source>
        <dbReference type="EMBL" id="RXK54658.1"/>
    </source>
</evidence>
<protein>
    <submittedName>
        <fullName evidence="3">PEP-CTERM sorting domain-containing protein</fullName>
    </submittedName>
</protein>
<feature type="domain" description="Ice-binding protein C-terminal" evidence="2">
    <location>
        <begin position="337"/>
        <end position="364"/>
    </location>
</feature>